<protein>
    <submittedName>
        <fullName evidence="2">Uncharacterized protein</fullName>
    </submittedName>
</protein>
<dbReference type="EMBL" id="LS483499">
    <property type="protein sequence ID" value="SQK77323.1"/>
    <property type="molecule type" value="Genomic_DNA"/>
</dbReference>
<dbReference type="AlphaFoldDB" id="A0A2X5PGY1"/>
<keyword evidence="1" id="KW-1133">Transmembrane helix</keyword>
<keyword evidence="1" id="KW-0812">Transmembrane</keyword>
<evidence type="ECO:0000313" key="3">
    <source>
        <dbReference type="Proteomes" id="UP000248758"/>
    </source>
</evidence>
<gene>
    <name evidence="2" type="ORF">NCTC11468_03704</name>
</gene>
<dbReference type="Proteomes" id="UP000248758">
    <property type="component" value="Chromosome 1"/>
</dbReference>
<evidence type="ECO:0000256" key="1">
    <source>
        <dbReference type="SAM" id="Phobius"/>
    </source>
</evidence>
<name>A0A2X5PGY1_9GAMM</name>
<sequence length="78" mass="8499">MKALKISISAFIGGMLFLLAFVACFPRLALLINGPVLSNDEMNQNTALFVIGAPLTVITGALIGGFYMRHRLNKKHHT</sequence>
<dbReference type="KEGG" id="tpty:NCTC11468_03704"/>
<accession>A0A2X5PGY1</accession>
<reference evidence="2 3" key="1">
    <citation type="submission" date="2018-06" db="EMBL/GenBank/DDBJ databases">
        <authorList>
            <consortium name="Pathogen Informatics"/>
            <person name="Doyle S."/>
        </authorList>
    </citation>
    <scope>NUCLEOTIDE SEQUENCE [LARGE SCALE GENOMIC DNA]</scope>
    <source>
        <strain evidence="2 3">NCTC11468</strain>
    </source>
</reference>
<evidence type="ECO:0000313" key="2">
    <source>
        <dbReference type="EMBL" id="SQK77323.1"/>
    </source>
</evidence>
<feature type="transmembrane region" description="Helical" evidence="1">
    <location>
        <begin position="47"/>
        <end position="68"/>
    </location>
</feature>
<dbReference type="PROSITE" id="PS51257">
    <property type="entry name" value="PROKAR_LIPOPROTEIN"/>
    <property type="match status" value="1"/>
</dbReference>
<keyword evidence="1" id="KW-0472">Membrane</keyword>
<organism evidence="2 3">
    <name type="scientific">Tatumella ptyseos</name>
    <dbReference type="NCBI Taxonomy" id="82987"/>
    <lineage>
        <taxon>Bacteria</taxon>
        <taxon>Pseudomonadati</taxon>
        <taxon>Pseudomonadota</taxon>
        <taxon>Gammaproteobacteria</taxon>
        <taxon>Enterobacterales</taxon>
        <taxon>Erwiniaceae</taxon>
        <taxon>Tatumella</taxon>
    </lineage>
</organism>
<proteinExistence type="predicted"/>